<dbReference type="EMBL" id="LR899013">
    <property type="protein sequence ID" value="CAD7090014.1"/>
    <property type="molecule type" value="Genomic_DNA"/>
</dbReference>
<dbReference type="InterPro" id="IPR011990">
    <property type="entry name" value="TPR-like_helical_dom_sf"/>
</dbReference>
<accession>A0A7R8V0K3</accession>
<organism evidence="2 3">
    <name type="scientific">Hermetia illucens</name>
    <name type="common">Black soldier fly</name>
    <dbReference type="NCBI Taxonomy" id="343691"/>
    <lineage>
        <taxon>Eukaryota</taxon>
        <taxon>Metazoa</taxon>
        <taxon>Ecdysozoa</taxon>
        <taxon>Arthropoda</taxon>
        <taxon>Hexapoda</taxon>
        <taxon>Insecta</taxon>
        <taxon>Pterygota</taxon>
        <taxon>Neoptera</taxon>
        <taxon>Endopterygota</taxon>
        <taxon>Diptera</taxon>
        <taxon>Brachycera</taxon>
        <taxon>Stratiomyomorpha</taxon>
        <taxon>Stratiomyidae</taxon>
        <taxon>Hermetiinae</taxon>
        <taxon>Hermetia</taxon>
    </lineage>
</organism>
<dbReference type="OMA" id="QYQTRRT"/>
<dbReference type="OrthoDB" id="7752111at2759"/>
<dbReference type="InParanoid" id="A0A7R8V0K3"/>
<dbReference type="FunCoup" id="A0A7R8V0K3">
    <property type="interactions" value="26"/>
</dbReference>
<proteinExistence type="predicted"/>
<reference evidence="2 3" key="1">
    <citation type="submission" date="2020-11" db="EMBL/GenBank/DDBJ databases">
        <authorList>
            <person name="Wallbank WR R."/>
            <person name="Pardo Diaz C."/>
            <person name="Kozak K."/>
            <person name="Martin S."/>
            <person name="Jiggins C."/>
            <person name="Moest M."/>
            <person name="Warren A I."/>
            <person name="Generalovic N T."/>
            <person name="Byers J.R.P. K."/>
            <person name="Montejo-Kovacevich G."/>
            <person name="Yen C E."/>
        </authorList>
    </citation>
    <scope>NUCLEOTIDE SEQUENCE [LARGE SCALE GENOMIC DNA]</scope>
</reference>
<dbReference type="PROSITE" id="PS50005">
    <property type="entry name" value="TPR"/>
    <property type="match status" value="1"/>
</dbReference>
<dbReference type="Gene3D" id="1.25.40.10">
    <property type="entry name" value="Tetratricopeptide repeat domain"/>
    <property type="match status" value="1"/>
</dbReference>
<evidence type="ECO:0000313" key="2">
    <source>
        <dbReference type="EMBL" id="CAD7090014.1"/>
    </source>
</evidence>
<dbReference type="AlphaFoldDB" id="A0A7R8V0K3"/>
<gene>
    <name evidence="2" type="ORF">HERILL_LOCUS12528</name>
</gene>
<evidence type="ECO:0000256" key="1">
    <source>
        <dbReference type="PROSITE-ProRule" id="PRU00339"/>
    </source>
</evidence>
<keyword evidence="1" id="KW-0802">TPR repeat</keyword>
<keyword evidence="3" id="KW-1185">Reference proteome</keyword>
<feature type="repeat" description="TPR" evidence="1">
    <location>
        <begin position="17"/>
        <end position="50"/>
    </location>
</feature>
<dbReference type="InterPro" id="IPR019734">
    <property type="entry name" value="TPR_rpt"/>
</dbReference>
<dbReference type="PANTHER" id="PTHR21391">
    <property type="entry name" value="AT04489P-RELATED"/>
    <property type="match status" value="1"/>
</dbReference>
<dbReference type="PANTHER" id="PTHR21391:SF0">
    <property type="entry name" value="AT04489P-RELATED"/>
    <property type="match status" value="1"/>
</dbReference>
<dbReference type="Proteomes" id="UP000594454">
    <property type="component" value="Chromosome 5"/>
</dbReference>
<protein>
    <submittedName>
        <fullName evidence="2">Uncharacterized protein</fullName>
    </submittedName>
</protein>
<sequence length="588" mass="69122">MAAKPWEVITWSLEHQQTIYRDWGINYSFKQQYENAAKYYTKSLDIKENDVRALLNRSLCKDDVAKCVSALDDAVAALALNDDNHPVNLQVCDALYHMNEFEQTKVELSNKSRKFVWKQENYHGIKTKPGKFVGHKERPFLDRLDVVEQNFLDTLGENVGIFLKKHSKKLDKIVEEVNRRKTKDPRPMWKVLRDEGKCDILSVLLEEAKKLHIREQAQLNQYYRVFLQVYFLKGWIDVSFLKELMTDKRLLLPQTKKSTPFLAELTKAQYDTVYEFLKMLQARSPLYTKRYKMCPNQKLAAKIREDHLYRVQYQTRRDMFNILENVKKLRTQGKVNKLADYIENAMGSYVETKTLRVLPRKFQFTNDIYNILGLAYADRLTVPSNLMLHPAEERLFVLMSIPKEKDKDPDVKYIFGDKSTYQEPDAPDYVYMAYKKRTTKLESRLPYAKFPIEKCYIFHELAKNHMTQSKFDESRALSKKVMDEAEMCQNYLWKFLGALEICKSNIMQRKLEQVKLSLQVAAEVAKKLNSQRINYFMDTCIKMNQICINIKQSLSDELIFSKREKTRIAPTLLDVNGPESASDSMDED</sequence>
<evidence type="ECO:0000313" key="3">
    <source>
        <dbReference type="Proteomes" id="UP000594454"/>
    </source>
</evidence>
<name>A0A7R8V0K3_HERIL</name>
<dbReference type="SUPFAM" id="SSF48452">
    <property type="entry name" value="TPR-like"/>
    <property type="match status" value="1"/>
</dbReference>